<evidence type="ECO:0000256" key="4">
    <source>
        <dbReference type="ARBA" id="ARBA00022448"/>
    </source>
</evidence>
<dbReference type="GO" id="GO:0009288">
    <property type="term" value="C:bacterial-type flagellum"/>
    <property type="evidence" value="ECO:0007669"/>
    <property type="project" value="InterPro"/>
</dbReference>
<dbReference type="GO" id="GO:0003774">
    <property type="term" value="F:cytoskeletal motor activity"/>
    <property type="evidence" value="ECO:0007669"/>
    <property type="project" value="InterPro"/>
</dbReference>
<sequence>MASQSQLNTLIELAQRETDDAAKRLGAALAAVADGKQKHQMLIGYRDEYAKRFEAAQAAGITPMAYRNFQAFMGKLDNAITGQQEVIKHAEHRAGQEKAAWQASERKRMSYTTLSKRAALEALKLEAKRDQKQMDEHAARQAYYKR</sequence>
<evidence type="ECO:0000313" key="12">
    <source>
        <dbReference type="Proteomes" id="UP000199470"/>
    </source>
</evidence>
<keyword evidence="10" id="KW-1006">Bacterial flagellum protein export</keyword>
<keyword evidence="12" id="KW-1185">Reference proteome</keyword>
<keyword evidence="8" id="KW-0653">Protein transport</keyword>
<proteinExistence type="inferred from homology"/>
<dbReference type="GO" id="GO:0015031">
    <property type="term" value="P:protein transport"/>
    <property type="evidence" value="ECO:0007669"/>
    <property type="project" value="UniProtKB-KW"/>
</dbReference>
<dbReference type="InterPro" id="IPR018006">
    <property type="entry name" value="Flag_FliJ_proteobac"/>
</dbReference>
<evidence type="ECO:0000256" key="2">
    <source>
        <dbReference type="ARBA" id="ARBA00010004"/>
    </source>
</evidence>
<evidence type="ECO:0000313" key="11">
    <source>
        <dbReference type="EMBL" id="SFL65476.1"/>
    </source>
</evidence>
<evidence type="ECO:0000256" key="5">
    <source>
        <dbReference type="ARBA" id="ARBA00022475"/>
    </source>
</evidence>
<dbReference type="PIRSF" id="PIRSF019404">
    <property type="entry name" value="FliJ"/>
    <property type="match status" value="1"/>
</dbReference>
<keyword evidence="11" id="KW-0282">Flagellum</keyword>
<accession>A0A1I4JH72</accession>
<dbReference type="STRING" id="758825.SAMN02982985_00986"/>
<evidence type="ECO:0000256" key="3">
    <source>
        <dbReference type="ARBA" id="ARBA00020392"/>
    </source>
</evidence>
<dbReference type="GO" id="GO:0044781">
    <property type="term" value="P:bacterial-type flagellum organization"/>
    <property type="evidence" value="ECO:0007669"/>
    <property type="project" value="UniProtKB-KW"/>
</dbReference>
<evidence type="ECO:0000256" key="8">
    <source>
        <dbReference type="ARBA" id="ARBA00022927"/>
    </source>
</evidence>
<evidence type="ECO:0000256" key="1">
    <source>
        <dbReference type="ARBA" id="ARBA00004413"/>
    </source>
</evidence>
<dbReference type="InterPro" id="IPR052570">
    <property type="entry name" value="FliJ"/>
</dbReference>
<dbReference type="PRINTS" id="PR01004">
    <property type="entry name" value="FLGFLIJ"/>
</dbReference>
<dbReference type="PANTHER" id="PTHR38786:SF1">
    <property type="entry name" value="FLAGELLAR FLIJ PROTEIN"/>
    <property type="match status" value="1"/>
</dbReference>
<dbReference type="RefSeq" id="WP_093384487.1">
    <property type="nucleotide sequence ID" value="NZ_FOTW01000006.1"/>
</dbReference>
<reference evidence="11 12" key="1">
    <citation type="submission" date="2016-10" db="EMBL/GenBank/DDBJ databases">
        <authorList>
            <person name="de Groot N.N."/>
        </authorList>
    </citation>
    <scope>NUCLEOTIDE SEQUENCE [LARGE SCALE GENOMIC DNA]</scope>
    <source>
        <strain evidence="11 12">ATCC 43154</strain>
    </source>
</reference>
<dbReference type="PANTHER" id="PTHR38786">
    <property type="entry name" value="FLAGELLAR FLIJ PROTEIN"/>
    <property type="match status" value="1"/>
</dbReference>
<dbReference type="GO" id="GO:0071973">
    <property type="term" value="P:bacterial-type flagellum-dependent cell motility"/>
    <property type="evidence" value="ECO:0007669"/>
    <property type="project" value="InterPro"/>
</dbReference>
<keyword evidence="9" id="KW-0472">Membrane</keyword>
<dbReference type="Proteomes" id="UP000199470">
    <property type="component" value="Unassembled WGS sequence"/>
</dbReference>
<keyword evidence="7" id="KW-1005">Bacterial flagellum biogenesis</keyword>
<evidence type="ECO:0000256" key="6">
    <source>
        <dbReference type="ARBA" id="ARBA00022500"/>
    </source>
</evidence>
<keyword evidence="11" id="KW-0969">Cilium</keyword>
<dbReference type="AlphaFoldDB" id="A0A1I4JH72"/>
<dbReference type="OrthoDB" id="6465096at2"/>
<name>A0A1I4JH72_9BURK</name>
<evidence type="ECO:0000256" key="10">
    <source>
        <dbReference type="ARBA" id="ARBA00023225"/>
    </source>
</evidence>
<organism evidence="11 12">
    <name type="scientific">Rugamonas rubra</name>
    <dbReference type="NCBI Taxonomy" id="758825"/>
    <lineage>
        <taxon>Bacteria</taxon>
        <taxon>Pseudomonadati</taxon>
        <taxon>Pseudomonadota</taxon>
        <taxon>Betaproteobacteria</taxon>
        <taxon>Burkholderiales</taxon>
        <taxon>Oxalobacteraceae</taxon>
        <taxon>Telluria group</taxon>
        <taxon>Rugamonas</taxon>
    </lineage>
</organism>
<dbReference type="InterPro" id="IPR012823">
    <property type="entry name" value="Flagell_FliJ"/>
</dbReference>
<dbReference type="GO" id="GO:0005886">
    <property type="term" value="C:plasma membrane"/>
    <property type="evidence" value="ECO:0007669"/>
    <property type="project" value="UniProtKB-SubCell"/>
</dbReference>
<comment type="similarity">
    <text evidence="2">Belongs to the FliJ family.</text>
</comment>
<dbReference type="Pfam" id="PF02050">
    <property type="entry name" value="FliJ"/>
    <property type="match status" value="1"/>
</dbReference>
<keyword evidence="11" id="KW-0966">Cell projection</keyword>
<keyword evidence="4" id="KW-0813">Transport</keyword>
<evidence type="ECO:0000256" key="9">
    <source>
        <dbReference type="ARBA" id="ARBA00023136"/>
    </source>
</evidence>
<gene>
    <name evidence="11" type="ORF">SAMN02982985_00986</name>
</gene>
<dbReference type="Gene3D" id="1.10.287.1700">
    <property type="match status" value="1"/>
</dbReference>
<comment type="subcellular location">
    <subcellularLocation>
        <location evidence="1">Cell membrane</location>
        <topology evidence="1">Peripheral membrane protein</topology>
        <orientation evidence="1">Cytoplasmic side</orientation>
    </subcellularLocation>
</comment>
<dbReference type="NCBIfam" id="TIGR02473">
    <property type="entry name" value="flagell_FliJ"/>
    <property type="match status" value="1"/>
</dbReference>
<dbReference type="EMBL" id="FOTW01000006">
    <property type="protein sequence ID" value="SFL65476.1"/>
    <property type="molecule type" value="Genomic_DNA"/>
</dbReference>
<dbReference type="InterPro" id="IPR053716">
    <property type="entry name" value="Flag_assembly_chemotaxis_eff"/>
</dbReference>
<dbReference type="GO" id="GO:0006935">
    <property type="term" value="P:chemotaxis"/>
    <property type="evidence" value="ECO:0007669"/>
    <property type="project" value="UniProtKB-KW"/>
</dbReference>
<evidence type="ECO:0000256" key="7">
    <source>
        <dbReference type="ARBA" id="ARBA00022795"/>
    </source>
</evidence>
<protein>
    <recommendedName>
        <fullName evidence="3">Flagellar FliJ protein</fullName>
    </recommendedName>
</protein>
<keyword evidence="5" id="KW-1003">Cell membrane</keyword>
<keyword evidence="6" id="KW-0145">Chemotaxis</keyword>